<dbReference type="AlphaFoldDB" id="A0A077WTT5"/>
<keyword evidence="1" id="KW-0472">Membrane</keyword>
<feature type="transmembrane region" description="Helical" evidence="1">
    <location>
        <begin position="215"/>
        <end position="237"/>
    </location>
</feature>
<evidence type="ECO:0008006" key="4">
    <source>
        <dbReference type="Google" id="ProtNLM"/>
    </source>
</evidence>
<dbReference type="OrthoDB" id="3032844at2759"/>
<organism evidence="3">
    <name type="scientific">Lichtheimia ramosa</name>
    <dbReference type="NCBI Taxonomy" id="688394"/>
    <lineage>
        <taxon>Eukaryota</taxon>
        <taxon>Fungi</taxon>
        <taxon>Fungi incertae sedis</taxon>
        <taxon>Mucoromycota</taxon>
        <taxon>Mucoromycotina</taxon>
        <taxon>Mucoromycetes</taxon>
        <taxon>Mucorales</taxon>
        <taxon>Lichtheimiaceae</taxon>
        <taxon>Lichtheimia</taxon>
    </lineage>
</organism>
<evidence type="ECO:0000256" key="1">
    <source>
        <dbReference type="SAM" id="Phobius"/>
    </source>
</evidence>
<sequence>MNQALTCKKQLLPWRFFTLFLAILPGVVEAAEAADFGSILTSGIQDISAVAAIFGTDLVEKKCNMTLRGLQYPVFATIGMFGSLGYAKWALQTILPVHISMRLFTPEEEQLSFECNIWMFVFSNYRRWLDNAGSTKILKAWNFYTGDIANVYRRLGLSLIKETYSEPIISAVAASSLAIITSFFGLIAFVPQFLEIGLSWGPLLRFPTSPGVKTISATGFWVAIMFTGVLVAGAFALVAGYVGSFQTVRMGSANASIIWLTVELCLMVLRLLLWCLIPKFLHLGSIRIRLEDPAPFKSLCYERKLKEDETKVALFAHGASVQSIKEFNNITGLRRHDDNTFITAKSGQEHEYLVCTARPTNEKRGLYGRRILHNVPIGDPELIASPSSSDVAIGEHPAVDILIHDDKLGDEFFPQPDHYWLDVIPTVQQWDDILRGWMGDIGTFESLLGLQYHPLTKVHLRSWARFAFSHRTPWETAVQNAGRLSPGGEMVM</sequence>
<protein>
    <recommendedName>
        <fullName evidence="4">Mannosyltransferase</fullName>
    </recommendedName>
</protein>
<dbReference type="EMBL" id="LK023340">
    <property type="protein sequence ID" value="CDS10714.1"/>
    <property type="molecule type" value="Genomic_DNA"/>
</dbReference>
<keyword evidence="2" id="KW-0732">Signal</keyword>
<feature type="signal peptide" evidence="2">
    <location>
        <begin position="1"/>
        <end position="30"/>
    </location>
</feature>
<keyword evidence="1" id="KW-1133">Transmembrane helix</keyword>
<evidence type="ECO:0000256" key="2">
    <source>
        <dbReference type="SAM" id="SignalP"/>
    </source>
</evidence>
<proteinExistence type="predicted"/>
<feature type="transmembrane region" description="Helical" evidence="1">
    <location>
        <begin position="168"/>
        <end position="194"/>
    </location>
</feature>
<feature type="chain" id="PRO_5001726420" description="Mannosyltransferase" evidence="2">
    <location>
        <begin position="31"/>
        <end position="492"/>
    </location>
</feature>
<gene>
    <name evidence="3" type="ORF">LRAMOSA11200</name>
</gene>
<name>A0A077WTT5_9FUNG</name>
<accession>A0A077WTT5</accession>
<keyword evidence="1" id="KW-0812">Transmembrane</keyword>
<evidence type="ECO:0000313" key="3">
    <source>
        <dbReference type="EMBL" id="CDS10714.1"/>
    </source>
</evidence>
<feature type="transmembrane region" description="Helical" evidence="1">
    <location>
        <begin position="257"/>
        <end position="277"/>
    </location>
</feature>
<reference evidence="3" key="1">
    <citation type="journal article" date="2014" name="Genome Announc.">
        <title>De novo whole-genome sequence and genome annotation of Lichtheimia ramosa.</title>
        <authorList>
            <person name="Linde J."/>
            <person name="Schwartze V."/>
            <person name="Binder U."/>
            <person name="Lass-Florl C."/>
            <person name="Voigt K."/>
            <person name="Horn F."/>
        </authorList>
    </citation>
    <scope>NUCLEOTIDE SEQUENCE</scope>
    <source>
        <strain evidence="3">JMRC FSU:6197</strain>
    </source>
</reference>